<protein>
    <submittedName>
        <fullName evidence="1">Uncharacterized protein</fullName>
    </submittedName>
</protein>
<gene>
    <name evidence="1" type="ORF">A2973_04650</name>
</gene>
<dbReference type="EMBL" id="MFJZ01000029">
    <property type="protein sequence ID" value="OGG30164.1"/>
    <property type="molecule type" value="Genomic_DNA"/>
</dbReference>
<evidence type="ECO:0000313" key="1">
    <source>
        <dbReference type="EMBL" id="OGG30164.1"/>
    </source>
</evidence>
<dbReference type="AlphaFoldDB" id="A0A1F6AZQ7"/>
<dbReference type="STRING" id="1798396.A2973_04650"/>
<accession>A0A1F6AZQ7</accession>
<reference evidence="1 2" key="1">
    <citation type="journal article" date="2016" name="Nat. Commun.">
        <title>Thousands of microbial genomes shed light on interconnected biogeochemical processes in an aquifer system.</title>
        <authorList>
            <person name="Anantharaman K."/>
            <person name="Brown C.T."/>
            <person name="Hug L.A."/>
            <person name="Sharon I."/>
            <person name="Castelle C.J."/>
            <person name="Probst A.J."/>
            <person name="Thomas B.C."/>
            <person name="Singh A."/>
            <person name="Wilkins M.J."/>
            <person name="Karaoz U."/>
            <person name="Brodie E.L."/>
            <person name="Williams K.H."/>
            <person name="Hubbard S.S."/>
            <person name="Banfield J.F."/>
        </authorList>
    </citation>
    <scope>NUCLEOTIDE SEQUENCE [LARGE SCALE GENOMIC DNA]</scope>
</reference>
<evidence type="ECO:0000313" key="2">
    <source>
        <dbReference type="Proteomes" id="UP000176409"/>
    </source>
</evidence>
<proteinExistence type="predicted"/>
<organism evidence="1 2">
    <name type="scientific">Candidatus Gottesmanbacteria bacterium RIFCSPLOWO2_01_FULL_49_10</name>
    <dbReference type="NCBI Taxonomy" id="1798396"/>
    <lineage>
        <taxon>Bacteria</taxon>
        <taxon>Candidatus Gottesmaniibacteriota</taxon>
    </lineage>
</organism>
<name>A0A1F6AZQ7_9BACT</name>
<comment type="caution">
    <text evidence="1">The sequence shown here is derived from an EMBL/GenBank/DDBJ whole genome shotgun (WGS) entry which is preliminary data.</text>
</comment>
<dbReference type="Proteomes" id="UP000176409">
    <property type="component" value="Unassembled WGS sequence"/>
</dbReference>
<sequence>MADVVIYTCLKSCPLLRTREGRFVPYFARGVGPDQLAGRDDPNYTEARVDLWGAGFTEQPPCSNFVHNGAPEGKKFGHCFTKARAEVEPLPPGTVL</sequence>